<dbReference type="Gene3D" id="3.40.50.300">
    <property type="entry name" value="P-loop containing nucleotide triphosphate hydrolases"/>
    <property type="match status" value="2"/>
</dbReference>
<keyword evidence="3" id="KW-1003">Cell membrane</keyword>
<dbReference type="InterPro" id="IPR017871">
    <property type="entry name" value="ABC_transporter-like_CS"/>
</dbReference>
<dbReference type="CDD" id="cd18580">
    <property type="entry name" value="ABC_6TM_ABCC_D2"/>
    <property type="match status" value="1"/>
</dbReference>
<feature type="transmembrane region" description="Helical" evidence="11">
    <location>
        <begin position="137"/>
        <end position="156"/>
    </location>
</feature>
<feature type="domain" description="ABC transporter" evidence="12">
    <location>
        <begin position="604"/>
        <end position="831"/>
    </location>
</feature>
<dbReference type="Proteomes" id="UP000544331">
    <property type="component" value="Unassembled WGS sequence"/>
</dbReference>
<evidence type="ECO:0000259" key="13">
    <source>
        <dbReference type="PROSITE" id="PS50929"/>
    </source>
</evidence>
<dbReference type="Pfam" id="PF00005">
    <property type="entry name" value="ABC_tran"/>
    <property type="match status" value="1"/>
</dbReference>
<keyword evidence="7 11" id="KW-1133">Transmembrane helix</keyword>
<keyword evidence="9" id="KW-0325">Glycoprotein</keyword>
<evidence type="ECO:0000313" key="14">
    <source>
        <dbReference type="EMBL" id="KAF5722804.1"/>
    </source>
</evidence>
<dbReference type="SMART" id="SM00382">
    <property type="entry name" value="AAA"/>
    <property type="match status" value="1"/>
</dbReference>
<accession>A0A8H6DMW3</accession>
<comment type="subcellular location">
    <subcellularLocation>
        <location evidence="1">Cell membrane</location>
        <topology evidence="1">Multi-pass membrane protein</topology>
    </subcellularLocation>
</comment>
<evidence type="ECO:0000256" key="4">
    <source>
        <dbReference type="ARBA" id="ARBA00022692"/>
    </source>
</evidence>
<keyword evidence="5" id="KW-0547">Nucleotide-binding</keyword>
<dbReference type="Pfam" id="PF24357">
    <property type="entry name" value="TMD0_ABC"/>
    <property type="match status" value="1"/>
</dbReference>
<feature type="transmembrane region" description="Helical" evidence="11">
    <location>
        <begin position="162"/>
        <end position="181"/>
    </location>
</feature>
<dbReference type="InterPro" id="IPR044746">
    <property type="entry name" value="ABCC_6TM_D1"/>
</dbReference>
<evidence type="ECO:0000256" key="7">
    <source>
        <dbReference type="ARBA" id="ARBA00022989"/>
    </source>
</evidence>
<name>A0A8H6DMW3_9HYPO</name>
<dbReference type="GO" id="GO:0140359">
    <property type="term" value="F:ABC-type transporter activity"/>
    <property type="evidence" value="ECO:0007669"/>
    <property type="project" value="InterPro"/>
</dbReference>
<dbReference type="InterPro" id="IPR011527">
    <property type="entry name" value="ABC1_TM_dom"/>
</dbReference>
<feature type="transmembrane region" description="Helical" evidence="11">
    <location>
        <begin position="312"/>
        <end position="335"/>
    </location>
</feature>
<dbReference type="PROSITE" id="PS50893">
    <property type="entry name" value="ABC_TRANSPORTER_2"/>
    <property type="match status" value="2"/>
</dbReference>
<dbReference type="InterPro" id="IPR050173">
    <property type="entry name" value="ABC_transporter_C-like"/>
</dbReference>
<evidence type="ECO:0000259" key="12">
    <source>
        <dbReference type="PROSITE" id="PS50893"/>
    </source>
</evidence>
<organism evidence="14 15">
    <name type="scientific">Fusarium mundagurra</name>
    <dbReference type="NCBI Taxonomy" id="1567541"/>
    <lineage>
        <taxon>Eukaryota</taxon>
        <taxon>Fungi</taxon>
        <taxon>Dikarya</taxon>
        <taxon>Ascomycota</taxon>
        <taxon>Pezizomycotina</taxon>
        <taxon>Sordariomycetes</taxon>
        <taxon>Hypocreomycetidae</taxon>
        <taxon>Hypocreales</taxon>
        <taxon>Nectriaceae</taxon>
        <taxon>Fusarium</taxon>
        <taxon>Fusarium fujikuroi species complex</taxon>
    </lineage>
</organism>
<dbReference type="GO" id="GO:0016887">
    <property type="term" value="F:ATP hydrolysis activity"/>
    <property type="evidence" value="ECO:0007669"/>
    <property type="project" value="InterPro"/>
</dbReference>
<evidence type="ECO:0000256" key="1">
    <source>
        <dbReference type="ARBA" id="ARBA00004651"/>
    </source>
</evidence>
<dbReference type="InterPro" id="IPR036640">
    <property type="entry name" value="ABC1_TM_sf"/>
</dbReference>
<keyword evidence="4 11" id="KW-0812">Transmembrane</keyword>
<evidence type="ECO:0000256" key="6">
    <source>
        <dbReference type="ARBA" id="ARBA00022840"/>
    </source>
</evidence>
<gene>
    <name evidence="14" type="ORF">FMUND_2453</name>
</gene>
<feature type="domain" description="ABC transmembrane type-1" evidence="13">
    <location>
        <begin position="983"/>
        <end position="1162"/>
    </location>
</feature>
<dbReference type="SUPFAM" id="SSF52540">
    <property type="entry name" value="P-loop containing nucleoside triphosphate hydrolases"/>
    <property type="match status" value="2"/>
</dbReference>
<dbReference type="FunFam" id="1.20.1560.10:FF:000066">
    <property type="entry name" value="ABC multidrug transporter (Eurofung)"/>
    <property type="match status" value="1"/>
</dbReference>
<dbReference type="InterPro" id="IPR003593">
    <property type="entry name" value="AAA+_ATPase"/>
</dbReference>
<keyword evidence="6" id="KW-0067">ATP-binding</keyword>
<proteinExistence type="predicted"/>
<sequence length="1416" mass="155811">MNSSENLCTSSVDASFGPFVGPECRDGFDFTLVFEQSILVLSPAALLLILAPIRLFRLRNAPVKVTGHRLRTVKLALIALLAVLHLVLVVLWATRPSNSRLDRVSVAAACVSFASSLMSCVLSRVEHAKSPRPSSLLSLFLAVSLLLDVALLRTLWLVPMGAAIPAVFMAAFALKAIIVLLEGWSKAPYLVAGSGPHSPEVTAGLYARAVFAWVTPLLLTGFRKLLRPMDLFELDEEMGSAALIDGFWKHWHTQKAPARKHQLISCCVMTLRWSIIAVVLPRLALLAFTICQPLILNRLLMFLDDTSQSINIGYGIIAAYGLVYSGIALSQALYWHRNARSVTLLRGVLVSAVFSKATDLSITTTDDSAAVTLMSSDVDVIVRAVREIHEFWANIIQLSIATWLLSTHIGYAAAGPIIVSFVALIATVLVSPLARKYQISWLDKTQKRVGITSAMIGHIKSIKCSGLSQNLSDTILNLRADEIKASRPFRIVSSVTSAIAQVPLLMSPVAAFALFQGVSSNSGKTLDATRLFSALSLIILLAQPLFFMFEKFLTQESRRDSRQQESVAELHGPDQGNRDSIELQILREPSLPSTTNSNMREVVIQVSDANVSWSEDRVILRDVSFTASRNHLVLLLGPVASGKTTLLKALLGEVPYITGLIDVHSKEIAWCEQSPWLLNRTIRENIIGYSHFDPILYQAVVEACDIEKDFRQLTQGDSTVIGSKGLALSGGQKQRVALARAVYSKPRIALFDDVFSGLDGQTARTVFKNLFGERGLLRQWNTTTVLATQSVDFLSFADHIICLNKDGKISEQGTFSDLKDTDGYVHSSLRDRVHRGEASTLSTDDIKEQASKKAQATPKQQANEEDTRRQRGDSTVYRYYFSSTGGLFVIVLLVLEIIWAFLESFPTIWLKFWTDDNANGNDQAGYYLGIYAALQVTAVIWFAVCHCSGSGKVRNNFAQETVIYRSQGTVVSLYHDRPGVNHNTDIGMVDNRLPLGLVVTLASFFGTIAKAGLLASSNPYIAAAFPLLGAVYFYLQRGYLRTSRQLRLLDLEEKAPLYTQFLETLSGLATIRAFGWRDAVIQANHTLVDCSQRPFYLLMIVQRWLVLVLDLTTAALALLLVGLAVRLRREVDVALTGVSLVQLISLSETVNMLIQFWTSIETSIGAVARIKQFAEETGEENLPGETHQPPAQWPDKGAIQMNNLTALYGDGDGEVIKALDAVSLEIKGGEKVGICGRTGSIVIDGVSLSSVPRETIRNRLITLTQDQFVLPGTVRHNVDPLGIYSDVKIKEALRLVELYDSIEGHGGLDASFDQDTLSHGQKQLFFLARAVLRKNDGRISHSVDQKTEETIKTVIESEFKDHTVVFITHRLDTIIDFDRIIVMDKGCIVELGEPKSLLASGAKFKALWATGHRSGE</sequence>
<feature type="transmembrane region" description="Helical" evidence="11">
    <location>
        <begin position="993"/>
        <end position="1013"/>
    </location>
</feature>
<dbReference type="CDD" id="cd03250">
    <property type="entry name" value="ABCC_MRP_domain1"/>
    <property type="match status" value="1"/>
</dbReference>
<feature type="transmembrane region" description="Helical" evidence="11">
    <location>
        <begin position="279"/>
        <end position="300"/>
    </location>
</feature>
<evidence type="ECO:0000256" key="3">
    <source>
        <dbReference type="ARBA" id="ARBA00022475"/>
    </source>
</evidence>
<keyword evidence="2" id="KW-0813">Transport</keyword>
<feature type="transmembrane region" description="Helical" evidence="11">
    <location>
        <begin position="531"/>
        <end position="549"/>
    </location>
</feature>
<feature type="compositionally biased region" description="Polar residues" evidence="10">
    <location>
        <begin position="852"/>
        <end position="861"/>
    </location>
</feature>
<feature type="transmembrane region" description="Helical" evidence="11">
    <location>
        <begin position="37"/>
        <end position="55"/>
    </location>
</feature>
<feature type="region of interest" description="Disordered" evidence="10">
    <location>
        <begin position="835"/>
        <end position="869"/>
    </location>
</feature>
<feature type="domain" description="ABC transmembrane type-1" evidence="13">
    <location>
        <begin position="283"/>
        <end position="549"/>
    </location>
</feature>
<dbReference type="InterPro" id="IPR003439">
    <property type="entry name" value="ABC_transporter-like_ATP-bd"/>
</dbReference>
<feature type="transmembrane region" description="Helical" evidence="11">
    <location>
        <begin position="1104"/>
        <end position="1125"/>
    </location>
</feature>
<evidence type="ECO:0000256" key="8">
    <source>
        <dbReference type="ARBA" id="ARBA00023136"/>
    </source>
</evidence>
<protein>
    <submittedName>
        <fullName evidence="14">Multidrug resistance-associated 1</fullName>
    </submittedName>
</protein>
<keyword evidence="8 11" id="KW-0472">Membrane</keyword>
<dbReference type="Pfam" id="PF00664">
    <property type="entry name" value="ABC_membrane"/>
    <property type="match status" value="2"/>
</dbReference>
<evidence type="ECO:0000256" key="11">
    <source>
        <dbReference type="SAM" id="Phobius"/>
    </source>
</evidence>
<evidence type="ECO:0000256" key="10">
    <source>
        <dbReference type="SAM" id="MobiDB-lite"/>
    </source>
</evidence>
<dbReference type="CDD" id="cd18579">
    <property type="entry name" value="ABC_6TM_ABCC_D1"/>
    <property type="match status" value="1"/>
</dbReference>
<comment type="caution">
    <text evidence="14">The sequence shown here is derived from an EMBL/GenBank/DDBJ whole genome shotgun (WGS) entry which is preliminary data.</text>
</comment>
<reference evidence="14 15" key="1">
    <citation type="submission" date="2020-05" db="EMBL/GenBank/DDBJ databases">
        <title>Identification and distribution of gene clusters putatively required for synthesis of sphingolipid metabolism inhibitors in phylogenetically diverse species of the filamentous fungus Fusarium.</title>
        <authorList>
            <person name="Kim H.-S."/>
            <person name="Busman M."/>
            <person name="Brown D.W."/>
            <person name="Divon H."/>
            <person name="Uhlig S."/>
            <person name="Proctor R.H."/>
        </authorList>
    </citation>
    <scope>NUCLEOTIDE SEQUENCE [LARGE SCALE GENOMIC DNA]</scope>
    <source>
        <strain evidence="14 15">NRRL 66235</strain>
    </source>
</reference>
<dbReference type="InterPro" id="IPR056227">
    <property type="entry name" value="TMD0_ABC"/>
</dbReference>
<dbReference type="PANTHER" id="PTHR24223">
    <property type="entry name" value="ATP-BINDING CASSETTE SUB-FAMILY C"/>
    <property type="match status" value="1"/>
</dbReference>
<dbReference type="InterPro" id="IPR027417">
    <property type="entry name" value="P-loop_NTPase"/>
</dbReference>
<evidence type="ECO:0000256" key="5">
    <source>
        <dbReference type="ARBA" id="ARBA00022741"/>
    </source>
</evidence>
<feature type="transmembrane region" description="Helical" evidence="11">
    <location>
        <begin position="924"/>
        <end position="944"/>
    </location>
</feature>
<feature type="transmembrane region" description="Helical" evidence="11">
    <location>
        <begin position="1019"/>
        <end position="1035"/>
    </location>
</feature>
<feature type="transmembrane region" description="Helical" evidence="11">
    <location>
        <begin position="391"/>
        <end position="411"/>
    </location>
</feature>
<feature type="transmembrane region" description="Helical" evidence="11">
    <location>
        <begin position="106"/>
        <end position="125"/>
    </location>
</feature>
<dbReference type="GO" id="GO:0005524">
    <property type="term" value="F:ATP binding"/>
    <property type="evidence" value="ECO:0007669"/>
    <property type="project" value="UniProtKB-KW"/>
</dbReference>
<dbReference type="EMBL" id="JAAOAN010000081">
    <property type="protein sequence ID" value="KAF5722804.1"/>
    <property type="molecule type" value="Genomic_DNA"/>
</dbReference>
<dbReference type="PROSITE" id="PS00211">
    <property type="entry name" value="ABC_TRANSPORTER_1"/>
    <property type="match status" value="2"/>
</dbReference>
<evidence type="ECO:0000256" key="2">
    <source>
        <dbReference type="ARBA" id="ARBA00022448"/>
    </source>
</evidence>
<dbReference type="OrthoDB" id="6500128at2759"/>
<dbReference type="FunFam" id="1.20.1560.10:FF:000055">
    <property type="entry name" value="ABC multidrug transporter (Eurofung)"/>
    <property type="match status" value="1"/>
</dbReference>
<dbReference type="SUPFAM" id="SSF90123">
    <property type="entry name" value="ABC transporter transmembrane region"/>
    <property type="match status" value="2"/>
</dbReference>
<dbReference type="InterPro" id="IPR044726">
    <property type="entry name" value="ABCC_6TM_D2"/>
</dbReference>
<dbReference type="Gene3D" id="1.20.1560.10">
    <property type="entry name" value="ABC transporter type 1, transmembrane domain"/>
    <property type="match status" value="2"/>
</dbReference>
<dbReference type="GO" id="GO:0005886">
    <property type="term" value="C:plasma membrane"/>
    <property type="evidence" value="ECO:0007669"/>
    <property type="project" value="UniProtKB-SubCell"/>
</dbReference>
<feature type="transmembrane region" description="Helical" evidence="11">
    <location>
        <begin position="417"/>
        <end position="434"/>
    </location>
</feature>
<feature type="transmembrane region" description="Helical" evidence="11">
    <location>
        <begin position="489"/>
        <end position="511"/>
    </location>
</feature>
<dbReference type="PANTHER" id="PTHR24223:SF399">
    <property type="entry name" value="ABC TRANSPORTER ATNG"/>
    <property type="match status" value="1"/>
</dbReference>
<keyword evidence="15" id="KW-1185">Reference proteome</keyword>
<feature type="domain" description="ABC transporter" evidence="12">
    <location>
        <begin position="1199"/>
        <end position="1410"/>
    </location>
</feature>
<feature type="transmembrane region" description="Helical" evidence="11">
    <location>
        <begin position="879"/>
        <end position="902"/>
    </location>
</feature>
<evidence type="ECO:0000313" key="15">
    <source>
        <dbReference type="Proteomes" id="UP000544331"/>
    </source>
</evidence>
<evidence type="ECO:0000256" key="9">
    <source>
        <dbReference type="ARBA" id="ARBA00023180"/>
    </source>
</evidence>
<feature type="transmembrane region" description="Helical" evidence="11">
    <location>
        <begin position="75"/>
        <end position="94"/>
    </location>
</feature>
<dbReference type="PROSITE" id="PS50929">
    <property type="entry name" value="ABC_TM1F"/>
    <property type="match status" value="2"/>
</dbReference>